<comment type="caution">
    <text evidence="6">The sequence shown here is derived from an EMBL/GenBank/DDBJ whole genome shotgun (WGS) entry which is preliminary data.</text>
</comment>
<dbReference type="Proteomes" id="UP001583172">
    <property type="component" value="Unassembled WGS sequence"/>
</dbReference>
<evidence type="ECO:0000256" key="5">
    <source>
        <dbReference type="SAM" id="MobiDB-lite"/>
    </source>
</evidence>
<name>A0ABR3VAJ0_HUMIN</name>
<gene>
    <name evidence="6" type="ORF">VTJ49DRAFT_2242</name>
</gene>
<evidence type="ECO:0000256" key="1">
    <source>
        <dbReference type="ARBA" id="ARBA00004496"/>
    </source>
</evidence>
<evidence type="ECO:0000313" key="7">
    <source>
        <dbReference type="Proteomes" id="UP001583172"/>
    </source>
</evidence>
<feature type="compositionally biased region" description="Polar residues" evidence="5">
    <location>
        <begin position="14"/>
        <end position="23"/>
    </location>
</feature>
<dbReference type="EMBL" id="JAZGSY010000195">
    <property type="protein sequence ID" value="KAL1838744.1"/>
    <property type="molecule type" value="Genomic_DNA"/>
</dbReference>
<dbReference type="InterPro" id="IPR010334">
    <property type="entry name" value="Dcp1"/>
</dbReference>
<dbReference type="InterPro" id="IPR011993">
    <property type="entry name" value="PH-like_dom_sf"/>
</dbReference>
<protein>
    <submittedName>
        <fullName evidence="6">Uncharacterized protein</fullName>
    </submittedName>
</protein>
<comment type="similarity">
    <text evidence="2">Belongs to the DCP1 family.</text>
</comment>
<keyword evidence="7" id="KW-1185">Reference proteome</keyword>
<dbReference type="CDD" id="cd13182">
    <property type="entry name" value="EVH1-like_Dcp1"/>
    <property type="match status" value="1"/>
</dbReference>
<evidence type="ECO:0000256" key="4">
    <source>
        <dbReference type="ARBA" id="ARBA00022664"/>
    </source>
</evidence>
<reference evidence="6 7" key="1">
    <citation type="journal article" date="2024" name="Commun. Biol.">
        <title>Comparative genomic analysis of thermophilic fungi reveals convergent evolutionary adaptations and gene losses.</title>
        <authorList>
            <person name="Steindorff A.S."/>
            <person name="Aguilar-Pontes M.V."/>
            <person name="Robinson A.J."/>
            <person name="Andreopoulos B."/>
            <person name="LaButti K."/>
            <person name="Kuo A."/>
            <person name="Mondo S."/>
            <person name="Riley R."/>
            <person name="Otillar R."/>
            <person name="Haridas S."/>
            <person name="Lipzen A."/>
            <person name="Grimwood J."/>
            <person name="Schmutz J."/>
            <person name="Clum A."/>
            <person name="Reid I.D."/>
            <person name="Moisan M.C."/>
            <person name="Butler G."/>
            <person name="Nguyen T.T.M."/>
            <person name="Dewar K."/>
            <person name="Conant G."/>
            <person name="Drula E."/>
            <person name="Henrissat B."/>
            <person name="Hansel C."/>
            <person name="Singer S."/>
            <person name="Hutchinson M.I."/>
            <person name="de Vries R.P."/>
            <person name="Natvig D.O."/>
            <person name="Powell A.J."/>
            <person name="Tsang A."/>
            <person name="Grigoriev I.V."/>
        </authorList>
    </citation>
    <scope>NUCLEOTIDE SEQUENCE [LARGE SCALE GENOMIC DNA]</scope>
    <source>
        <strain evidence="6 7">CBS 620.91</strain>
    </source>
</reference>
<proteinExistence type="inferred from homology"/>
<organism evidence="6 7">
    <name type="scientific">Humicola insolens</name>
    <name type="common">Soft-rot fungus</name>
    <dbReference type="NCBI Taxonomy" id="85995"/>
    <lineage>
        <taxon>Eukaryota</taxon>
        <taxon>Fungi</taxon>
        <taxon>Dikarya</taxon>
        <taxon>Ascomycota</taxon>
        <taxon>Pezizomycotina</taxon>
        <taxon>Sordariomycetes</taxon>
        <taxon>Sordariomycetidae</taxon>
        <taxon>Sordariales</taxon>
        <taxon>Chaetomiaceae</taxon>
        <taxon>Mycothermus</taxon>
    </lineage>
</organism>
<evidence type="ECO:0000256" key="3">
    <source>
        <dbReference type="ARBA" id="ARBA00022490"/>
    </source>
</evidence>
<evidence type="ECO:0000256" key="2">
    <source>
        <dbReference type="ARBA" id="ARBA00008778"/>
    </source>
</evidence>
<dbReference type="Gene3D" id="2.30.29.30">
    <property type="entry name" value="Pleckstrin-homology domain (PH domain)/Phosphotyrosine-binding domain (PTB)"/>
    <property type="match status" value="1"/>
</dbReference>
<comment type="subcellular location">
    <subcellularLocation>
        <location evidence="1">Cytoplasm</location>
    </subcellularLocation>
</comment>
<feature type="region of interest" description="Disordered" evidence="5">
    <location>
        <begin position="14"/>
        <end position="55"/>
    </location>
</feature>
<dbReference type="PANTHER" id="PTHR16290">
    <property type="entry name" value="TRANSCRIPTION FACTOR SMIF DECAPPING ENZYME DCP1"/>
    <property type="match status" value="1"/>
</dbReference>
<evidence type="ECO:0000313" key="6">
    <source>
        <dbReference type="EMBL" id="KAL1838744.1"/>
    </source>
</evidence>
<dbReference type="Pfam" id="PF06058">
    <property type="entry name" value="DCP1"/>
    <property type="match status" value="1"/>
</dbReference>
<dbReference type="SUPFAM" id="SSF50729">
    <property type="entry name" value="PH domain-like"/>
    <property type="match status" value="1"/>
</dbReference>
<dbReference type="PANTHER" id="PTHR16290:SF0">
    <property type="entry name" value="DECAPPING PROTEIN 1, ISOFORM A"/>
    <property type="match status" value="1"/>
</dbReference>
<accession>A0ABR3VAJ0</accession>
<sequence length="271" mass="29367">MNAPSLQLVSITITHSQNITMGRSTPRKSRQRGQPGSGGNGPRQVAASDYESDTAQYLERREAEASTTNTNPQPARDNTELSLRVLRRYRPKIQSILAVAANAVAYHFLESTQGWEKHGVEGTLFVCDQDPVVTPTGHALPHVCVFVLNRRSMDNLVIDLLNVTDCEVVGELIVFRLADEARQKAPGEEDGSAKKIIGLWLHADESNTRELHASLITAAWQQARQAYDAYLQAATAAVVASNGVSTGGDLAGDYGGGKRLSVSELFRKNGA</sequence>
<keyword evidence="3" id="KW-0963">Cytoplasm</keyword>
<keyword evidence="4" id="KW-0507">mRNA processing</keyword>